<name>A0A9P9D6U8_9HYPO</name>
<proteinExistence type="predicted"/>
<dbReference type="Pfam" id="PF13598">
    <property type="entry name" value="DUF4139"/>
    <property type="match status" value="1"/>
</dbReference>
<feature type="domain" description="DUF4139" evidence="1">
    <location>
        <begin position="154"/>
        <end position="280"/>
    </location>
</feature>
<comment type="caution">
    <text evidence="2">The sequence shown here is derived from an EMBL/GenBank/DDBJ whole genome shotgun (WGS) entry which is preliminary data.</text>
</comment>
<dbReference type="AlphaFoldDB" id="A0A9P9D6U8"/>
<gene>
    <name evidence="2" type="ORF">EDB81DRAFT_768011</name>
</gene>
<dbReference type="PANTHER" id="PTHR31005">
    <property type="entry name" value="DUF4139 DOMAIN-CONTAINING PROTEIN"/>
    <property type="match status" value="1"/>
</dbReference>
<dbReference type="EMBL" id="JAGMUV010000034">
    <property type="protein sequence ID" value="KAH7113572.1"/>
    <property type="molecule type" value="Genomic_DNA"/>
</dbReference>
<sequence length="410" mass="46637">MDIYDIKDVATTSISMFSSHTRVFRKIPVLVKPGINFISITGFSPISESHLVYTGSASQSIELNATVACYKNQQIFEEKEEESIFSNKTGVNGSPREEMEFMTREFKAMESRLELQKDQKAMWPLILKRIDLEIKAPTMVSQQNFGMSIRLDLFIEYTVTMASWNPQYELSFSTEGTYAFQISANLHNTTAETWKDCNVVLYWETSTHRPRERKSAQVENLSALFGYVGDPMRDYREELALLELQNKLQQKGGLRLLNSQSGRPKRLGLRRVTKEEIRTDPTKKLIRYSLPGPLTLSSSRLPVSRLLDYSYPNATLKEIEASFGQNQLSLELSIPSDIPFDLLEGKISVRSGGTVRAEATLPQCYPGDQIISMPMFKNQVFAGKVVKQARQEARLEAFEMMENGIAPYWA</sequence>
<evidence type="ECO:0000313" key="3">
    <source>
        <dbReference type="Proteomes" id="UP000738349"/>
    </source>
</evidence>
<protein>
    <recommendedName>
        <fullName evidence="1">DUF4139 domain-containing protein</fullName>
    </recommendedName>
</protein>
<organism evidence="2 3">
    <name type="scientific">Dactylonectria macrodidyma</name>
    <dbReference type="NCBI Taxonomy" id="307937"/>
    <lineage>
        <taxon>Eukaryota</taxon>
        <taxon>Fungi</taxon>
        <taxon>Dikarya</taxon>
        <taxon>Ascomycota</taxon>
        <taxon>Pezizomycotina</taxon>
        <taxon>Sordariomycetes</taxon>
        <taxon>Hypocreomycetidae</taxon>
        <taxon>Hypocreales</taxon>
        <taxon>Nectriaceae</taxon>
        <taxon>Dactylonectria</taxon>
    </lineage>
</organism>
<dbReference type="InterPro" id="IPR011935">
    <property type="entry name" value="CHP02231"/>
</dbReference>
<dbReference type="InterPro" id="IPR037291">
    <property type="entry name" value="DUF4139"/>
</dbReference>
<accession>A0A9P9D6U8</accession>
<dbReference type="PANTHER" id="PTHR31005:SF8">
    <property type="entry name" value="DUF4139 DOMAIN-CONTAINING PROTEIN"/>
    <property type="match status" value="1"/>
</dbReference>
<dbReference type="Proteomes" id="UP000738349">
    <property type="component" value="Unassembled WGS sequence"/>
</dbReference>
<keyword evidence="3" id="KW-1185">Reference proteome</keyword>
<evidence type="ECO:0000259" key="1">
    <source>
        <dbReference type="Pfam" id="PF13598"/>
    </source>
</evidence>
<evidence type="ECO:0000313" key="2">
    <source>
        <dbReference type="EMBL" id="KAH7113572.1"/>
    </source>
</evidence>
<reference evidence="2" key="1">
    <citation type="journal article" date="2021" name="Nat. Commun.">
        <title>Genetic determinants of endophytism in the Arabidopsis root mycobiome.</title>
        <authorList>
            <person name="Mesny F."/>
            <person name="Miyauchi S."/>
            <person name="Thiergart T."/>
            <person name="Pickel B."/>
            <person name="Atanasova L."/>
            <person name="Karlsson M."/>
            <person name="Huettel B."/>
            <person name="Barry K.W."/>
            <person name="Haridas S."/>
            <person name="Chen C."/>
            <person name="Bauer D."/>
            <person name="Andreopoulos W."/>
            <person name="Pangilinan J."/>
            <person name="LaButti K."/>
            <person name="Riley R."/>
            <person name="Lipzen A."/>
            <person name="Clum A."/>
            <person name="Drula E."/>
            <person name="Henrissat B."/>
            <person name="Kohler A."/>
            <person name="Grigoriev I.V."/>
            <person name="Martin F.M."/>
            <person name="Hacquard S."/>
        </authorList>
    </citation>
    <scope>NUCLEOTIDE SEQUENCE</scope>
    <source>
        <strain evidence="2">MPI-CAGE-AT-0147</strain>
    </source>
</reference>